<dbReference type="PROSITE" id="PS00630">
    <property type="entry name" value="IMP_2"/>
    <property type="match status" value="1"/>
</dbReference>
<comment type="catalytic activity">
    <reaction evidence="1 7">
        <text>a myo-inositol phosphate + H2O = myo-inositol + phosphate</text>
        <dbReference type="Rhea" id="RHEA:24056"/>
        <dbReference type="ChEBI" id="CHEBI:15377"/>
        <dbReference type="ChEBI" id="CHEBI:17268"/>
        <dbReference type="ChEBI" id="CHEBI:43474"/>
        <dbReference type="ChEBI" id="CHEBI:84139"/>
        <dbReference type="EC" id="3.1.3.25"/>
    </reaction>
</comment>
<comment type="cofactor">
    <cofactor evidence="2 7">
        <name>Mg(2+)</name>
        <dbReference type="ChEBI" id="CHEBI:18420"/>
    </cofactor>
</comment>
<dbReference type="PANTHER" id="PTHR20854">
    <property type="entry name" value="INOSITOL MONOPHOSPHATASE"/>
    <property type="match status" value="1"/>
</dbReference>
<dbReference type="InterPro" id="IPR020583">
    <property type="entry name" value="Inositol_monoP_metal-BS"/>
</dbReference>
<dbReference type="EMBL" id="BAAAZH010000033">
    <property type="protein sequence ID" value="GAA4128888.1"/>
    <property type="molecule type" value="Genomic_DNA"/>
</dbReference>
<gene>
    <name evidence="8" type="ORF">GCM10022215_40870</name>
</gene>
<dbReference type="PROSITE" id="PS00629">
    <property type="entry name" value="IMP_1"/>
    <property type="match status" value="1"/>
</dbReference>
<dbReference type="EC" id="3.1.3.25" evidence="7"/>
<keyword evidence="6 7" id="KW-0460">Magnesium</keyword>
<reference evidence="9" key="1">
    <citation type="journal article" date="2019" name="Int. J. Syst. Evol. Microbiol.">
        <title>The Global Catalogue of Microorganisms (GCM) 10K type strain sequencing project: providing services to taxonomists for standard genome sequencing and annotation.</title>
        <authorList>
            <consortium name="The Broad Institute Genomics Platform"/>
            <consortium name="The Broad Institute Genome Sequencing Center for Infectious Disease"/>
            <person name="Wu L."/>
            <person name="Ma J."/>
        </authorList>
    </citation>
    <scope>NUCLEOTIDE SEQUENCE [LARGE SCALE GENOMIC DNA]</scope>
    <source>
        <strain evidence="9">JCM 16703</strain>
    </source>
</reference>
<dbReference type="Gene3D" id="3.30.540.10">
    <property type="entry name" value="Fructose-1,6-Bisphosphatase, subunit A, domain 1"/>
    <property type="match status" value="1"/>
</dbReference>
<dbReference type="InterPro" id="IPR020550">
    <property type="entry name" value="Inositol_monophosphatase_CS"/>
</dbReference>
<evidence type="ECO:0000313" key="8">
    <source>
        <dbReference type="EMBL" id="GAA4128888.1"/>
    </source>
</evidence>
<keyword evidence="9" id="KW-1185">Reference proteome</keyword>
<accession>A0ABP7Y0F0</accession>
<sequence length="275" mass="28810">MSRELADLALDVARAAADLITAQRAGGVAVAATKTSDIDIVTETDRAAERLIRERLAAVRPDDAFLGEEGDDVPGTSGVRWVIDPIDGTVNFLYGLPQYAVSIAAEQDGEAVAGVVLNAATGAAYLGWVDEEGAHATRDGVPLTGPAPQPLDKMLVASGFSYDREVRLLQAQAMVRFLPQIRDLRRLGSCALDLCHIAEGVLDAYVEEGVNLWDHAAGGLIARAAGARTELFPGAGGLTLLLAAPAAVFEELRAVVLACGFVAGEGPWAEPIEQV</sequence>
<dbReference type="InterPro" id="IPR033942">
    <property type="entry name" value="IMPase"/>
</dbReference>
<organism evidence="8 9">
    <name type="scientific">Nocardioides fonticola</name>
    <dbReference type="NCBI Taxonomy" id="450363"/>
    <lineage>
        <taxon>Bacteria</taxon>
        <taxon>Bacillati</taxon>
        <taxon>Actinomycetota</taxon>
        <taxon>Actinomycetes</taxon>
        <taxon>Propionibacteriales</taxon>
        <taxon>Nocardioidaceae</taxon>
        <taxon>Nocardioides</taxon>
    </lineage>
</organism>
<dbReference type="Gene3D" id="3.40.190.80">
    <property type="match status" value="1"/>
</dbReference>
<dbReference type="SUPFAM" id="SSF56655">
    <property type="entry name" value="Carbohydrate phosphatase"/>
    <property type="match status" value="1"/>
</dbReference>
<name>A0ABP7Y0F0_9ACTN</name>
<keyword evidence="5 7" id="KW-0378">Hydrolase</keyword>
<dbReference type="CDD" id="cd01639">
    <property type="entry name" value="IMPase"/>
    <property type="match status" value="1"/>
</dbReference>
<dbReference type="Proteomes" id="UP001501495">
    <property type="component" value="Unassembled WGS sequence"/>
</dbReference>
<dbReference type="Pfam" id="PF00459">
    <property type="entry name" value="Inositol_P"/>
    <property type="match status" value="1"/>
</dbReference>
<dbReference type="PANTHER" id="PTHR20854:SF4">
    <property type="entry name" value="INOSITOL-1-MONOPHOSPHATASE-RELATED"/>
    <property type="match status" value="1"/>
</dbReference>
<evidence type="ECO:0000256" key="7">
    <source>
        <dbReference type="RuleBase" id="RU364068"/>
    </source>
</evidence>
<evidence type="ECO:0000313" key="9">
    <source>
        <dbReference type="Proteomes" id="UP001501495"/>
    </source>
</evidence>
<dbReference type="PRINTS" id="PR00377">
    <property type="entry name" value="IMPHPHTASES"/>
</dbReference>
<dbReference type="InterPro" id="IPR000760">
    <property type="entry name" value="Inositol_monophosphatase-like"/>
</dbReference>
<proteinExistence type="inferred from homology"/>
<evidence type="ECO:0000256" key="4">
    <source>
        <dbReference type="ARBA" id="ARBA00022723"/>
    </source>
</evidence>
<keyword evidence="4 7" id="KW-0479">Metal-binding</keyword>
<dbReference type="RefSeq" id="WP_344735379.1">
    <property type="nucleotide sequence ID" value="NZ_BAAAZH010000033.1"/>
</dbReference>
<evidence type="ECO:0000256" key="3">
    <source>
        <dbReference type="ARBA" id="ARBA00009759"/>
    </source>
</evidence>
<evidence type="ECO:0000256" key="6">
    <source>
        <dbReference type="ARBA" id="ARBA00022842"/>
    </source>
</evidence>
<comment type="caution">
    <text evidence="8">The sequence shown here is derived from an EMBL/GenBank/DDBJ whole genome shotgun (WGS) entry which is preliminary data.</text>
</comment>
<evidence type="ECO:0000256" key="2">
    <source>
        <dbReference type="ARBA" id="ARBA00001946"/>
    </source>
</evidence>
<evidence type="ECO:0000256" key="1">
    <source>
        <dbReference type="ARBA" id="ARBA00001033"/>
    </source>
</evidence>
<comment type="similarity">
    <text evidence="3 7">Belongs to the inositol monophosphatase superfamily.</text>
</comment>
<protein>
    <recommendedName>
        <fullName evidence="7">Inositol-1-monophosphatase</fullName>
        <ecNumber evidence="7">3.1.3.25</ecNumber>
    </recommendedName>
</protein>
<evidence type="ECO:0000256" key="5">
    <source>
        <dbReference type="ARBA" id="ARBA00022801"/>
    </source>
</evidence>